<sequence length="218" mass="24713">MNDSSRSLVANCPGCDLPVIADEAVHVVFSEGPQGPDWRFSLLTCRECTHPMVIYSENSDDLTEGFIDPHWLYPLGEDEYQVDSIPGELRREINEGKRCFVHGLYTASVVMAGRTLEGLALLHGVREKTLVKSLERLRESGILDGRLVDWAAQLRVMRNEAAHFQGTHVSRQDAADVLALTEAILDYVYVFTKRFEEFTRRRQTDKKSQRSEGAKNEQ</sequence>
<protein>
    <submittedName>
        <fullName evidence="2">DUF4145 domain-containing protein</fullName>
    </submittedName>
</protein>
<evidence type="ECO:0000259" key="1">
    <source>
        <dbReference type="Pfam" id="PF13643"/>
    </source>
</evidence>
<evidence type="ECO:0000313" key="2">
    <source>
        <dbReference type="EMBL" id="MDJ1131509.1"/>
    </source>
</evidence>
<organism evidence="2 3">
    <name type="scientific">Streptomyces iconiensis</name>
    <dbReference type="NCBI Taxonomy" id="1384038"/>
    <lineage>
        <taxon>Bacteria</taxon>
        <taxon>Bacillati</taxon>
        <taxon>Actinomycetota</taxon>
        <taxon>Actinomycetes</taxon>
        <taxon>Kitasatosporales</taxon>
        <taxon>Streptomycetaceae</taxon>
        <taxon>Streptomyces</taxon>
    </lineage>
</organism>
<dbReference type="InterPro" id="IPR025285">
    <property type="entry name" value="DUF4145"/>
</dbReference>
<keyword evidence="3" id="KW-1185">Reference proteome</keyword>
<dbReference type="Pfam" id="PF13643">
    <property type="entry name" value="DUF4145"/>
    <property type="match status" value="1"/>
</dbReference>
<reference evidence="2 3" key="1">
    <citation type="submission" date="2023-05" db="EMBL/GenBank/DDBJ databases">
        <title>Streptantibioticus silvisoli sp. nov., acidotolerant actinomycetes 1 from pine litter.</title>
        <authorList>
            <person name="Swiecimska M."/>
            <person name="Golinska P."/>
            <person name="Sangal V."/>
            <person name="Wachnowicz B."/>
            <person name="Goodfellow M."/>
        </authorList>
    </citation>
    <scope>NUCLEOTIDE SEQUENCE [LARGE SCALE GENOMIC DNA]</scope>
    <source>
        <strain evidence="2 3">DSM 42109</strain>
    </source>
</reference>
<name>A0ABT6ZR25_9ACTN</name>
<accession>A0ABT6ZR25</accession>
<dbReference type="Proteomes" id="UP001214441">
    <property type="component" value="Unassembled WGS sequence"/>
</dbReference>
<evidence type="ECO:0000313" key="3">
    <source>
        <dbReference type="Proteomes" id="UP001214441"/>
    </source>
</evidence>
<feature type="domain" description="DUF4145" evidence="1">
    <location>
        <begin position="96"/>
        <end position="182"/>
    </location>
</feature>
<gene>
    <name evidence="2" type="ORF">NMN56_005960</name>
</gene>
<dbReference type="RefSeq" id="WP_274042687.1">
    <property type="nucleotide sequence ID" value="NZ_JANCPR020000005.1"/>
</dbReference>
<proteinExistence type="predicted"/>
<comment type="caution">
    <text evidence="2">The sequence shown here is derived from an EMBL/GenBank/DDBJ whole genome shotgun (WGS) entry which is preliminary data.</text>
</comment>
<dbReference type="EMBL" id="JANCPR020000005">
    <property type="protein sequence ID" value="MDJ1131509.1"/>
    <property type="molecule type" value="Genomic_DNA"/>
</dbReference>